<name>A0A1Y2K854_9PROT</name>
<proteinExistence type="predicted"/>
<sequence>MSGNMMMNTSNTSHQATLDAYLKLFELYPDVEFWQTKPQKGSDAYEFLFRQVMEMMARHSTFNTSLPLPFRETAKRYVAGDAVTLKHFRDSDNRNFLLSDLKDWLRLAQQKL</sequence>
<dbReference type="Proteomes" id="UP000194003">
    <property type="component" value="Unassembled WGS sequence"/>
</dbReference>
<evidence type="ECO:0000313" key="1">
    <source>
        <dbReference type="EMBL" id="OSM06192.1"/>
    </source>
</evidence>
<dbReference type="AlphaFoldDB" id="A0A1Y2K854"/>
<gene>
    <name evidence="1" type="ORF">MAIT1_01169</name>
</gene>
<organism evidence="1 2">
    <name type="scientific">Magnetofaba australis IT-1</name>
    <dbReference type="NCBI Taxonomy" id="1434232"/>
    <lineage>
        <taxon>Bacteria</taxon>
        <taxon>Pseudomonadati</taxon>
        <taxon>Pseudomonadota</taxon>
        <taxon>Magnetococcia</taxon>
        <taxon>Magnetococcales</taxon>
        <taxon>Magnetococcaceae</taxon>
        <taxon>Magnetofaba</taxon>
    </lineage>
</organism>
<dbReference type="STRING" id="1434232.MAIT1_01169"/>
<dbReference type="EMBL" id="LVJN01000016">
    <property type="protein sequence ID" value="OSM06192.1"/>
    <property type="molecule type" value="Genomic_DNA"/>
</dbReference>
<comment type="caution">
    <text evidence="1">The sequence shown here is derived from an EMBL/GenBank/DDBJ whole genome shotgun (WGS) entry which is preliminary data.</text>
</comment>
<protein>
    <submittedName>
        <fullName evidence="1">Uncharacterized protein</fullName>
    </submittedName>
</protein>
<keyword evidence="2" id="KW-1185">Reference proteome</keyword>
<evidence type="ECO:0000313" key="2">
    <source>
        <dbReference type="Proteomes" id="UP000194003"/>
    </source>
</evidence>
<reference evidence="1 2" key="1">
    <citation type="journal article" date="2016" name="BMC Genomics">
        <title>Combined genomic and structural analyses of a cultured magnetotactic bacterium reveals its niche adaptation to a dynamic environment.</title>
        <authorList>
            <person name="Araujo A.C."/>
            <person name="Morillo V."/>
            <person name="Cypriano J."/>
            <person name="Teixeira L.C."/>
            <person name="Leao P."/>
            <person name="Lyra S."/>
            <person name="Almeida L.G."/>
            <person name="Bazylinski D.A."/>
            <person name="Vasconcellos A.T."/>
            <person name="Abreu F."/>
            <person name="Lins U."/>
        </authorList>
    </citation>
    <scope>NUCLEOTIDE SEQUENCE [LARGE SCALE GENOMIC DNA]</scope>
    <source>
        <strain evidence="1 2">IT-1</strain>
    </source>
</reference>
<accession>A0A1Y2K854</accession>